<feature type="domain" description="DUF5060" evidence="3">
    <location>
        <begin position="331"/>
        <end position="412"/>
    </location>
</feature>
<keyword evidence="5" id="KW-1185">Reference proteome</keyword>
<reference evidence="4 5" key="1">
    <citation type="submission" date="2018-06" db="EMBL/GenBank/DDBJ databases">
        <title>Genomic Encyclopedia of Archaeal and Bacterial Type Strains, Phase II (KMG-II): from individual species to whole genera.</title>
        <authorList>
            <person name="Goeker M."/>
        </authorList>
    </citation>
    <scope>NUCLEOTIDE SEQUENCE [LARGE SCALE GENOMIC DNA]</scope>
    <source>
        <strain evidence="4 5">DSM 21851</strain>
    </source>
</reference>
<evidence type="ECO:0000313" key="5">
    <source>
        <dbReference type="Proteomes" id="UP000248790"/>
    </source>
</evidence>
<organism evidence="4 5">
    <name type="scientific">Larkinella arboricola</name>
    <dbReference type="NCBI Taxonomy" id="643671"/>
    <lineage>
        <taxon>Bacteria</taxon>
        <taxon>Pseudomonadati</taxon>
        <taxon>Bacteroidota</taxon>
        <taxon>Cytophagia</taxon>
        <taxon>Cytophagales</taxon>
        <taxon>Spirosomataceae</taxon>
        <taxon>Larkinella</taxon>
    </lineage>
</organism>
<gene>
    <name evidence="4" type="ORF">LX87_05404</name>
</gene>
<evidence type="ECO:0000256" key="1">
    <source>
        <dbReference type="SAM" id="SignalP"/>
    </source>
</evidence>
<dbReference type="InterPro" id="IPR032260">
    <property type="entry name" value="DUF5060"/>
</dbReference>
<dbReference type="InterPro" id="IPR013783">
    <property type="entry name" value="Ig-like_fold"/>
</dbReference>
<dbReference type="Pfam" id="PF16586">
    <property type="entry name" value="DUF5060"/>
    <property type="match status" value="1"/>
</dbReference>
<dbReference type="Proteomes" id="UP000248790">
    <property type="component" value="Unassembled WGS sequence"/>
</dbReference>
<dbReference type="Gene3D" id="2.60.40.10">
    <property type="entry name" value="Immunoglobulins"/>
    <property type="match status" value="3"/>
</dbReference>
<dbReference type="InterPro" id="IPR024749">
    <property type="entry name" value="Collagen-bd_put"/>
</dbReference>
<proteinExistence type="predicted"/>
<keyword evidence="1" id="KW-0732">Signal</keyword>
<evidence type="ECO:0000259" key="3">
    <source>
        <dbReference type="Pfam" id="PF16586"/>
    </source>
</evidence>
<dbReference type="RefSeq" id="WP_211325382.1">
    <property type="nucleotide sequence ID" value="NZ_QLMC01000011.1"/>
</dbReference>
<dbReference type="AlphaFoldDB" id="A0A327WIJ7"/>
<protein>
    <submittedName>
        <fullName evidence="4">Collagenase-like protein with putative collagen-binding domain</fullName>
    </submittedName>
</protein>
<name>A0A327WIJ7_LARAB</name>
<feature type="chain" id="PRO_5016375829" evidence="1">
    <location>
        <begin position="22"/>
        <end position="995"/>
    </location>
</feature>
<evidence type="ECO:0000313" key="4">
    <source>
        <dbReference type="EMBL" id="RAJ90860.1"/>
    </source>
</evidence>
<evidence type="ECO:0000259" key="2">
    <source>
        <dbReference type="Pfam" id="PF12904"/>
    </source>
</evidence>
<dbReference type="Gene3D" id="3.20.20.80">
    <property type="entry name" value="Glycosidases"/>
    <property type="match status" value="1"/>
</dbReference>
<dbReference type="EMBL" id="QLMC01000011">
    <property type="protein sequence ID" value="RAJ90860.1"/>
    <property type="molecule type" value="Genomic_DNA"/>
</dbReference>
<sequence>MKTRCLLIWLISFYICQFASAQTAFFNASLAAQSGLVISLTDTPYTPAGGKGLTPGSASVNQAPMAARTTSGNLDQESDDRVALTGFTLINAATHTDLYALKEGDEVNLAVTGTQLNIRVNTHATLSKVVFDLNENKNVRTEREAPYTLAGDTDDRHKAWTPSLGRHTLKATPYDASGQAGTPLTVTFTVVSRPVDQVTLTGFTLINAATHTDLYALKEGDEVNLAVTGTQLNVRVNTHATLSKVVFDLNENKNVRTEREAPYTLAGDTDDRHKAWTPSLGRHTLKATPYDASGQAGTPLTVTFTVVSRPADEEQPGENPSSTPVAIEGELKKWHKITLIIKGPATSETAGENPFLNYRLNVTFAKGAKKYVVPGYFAADGNAGQTSATSGNIWKVHFSPDETGEWSYAISLRKGNNIAINDDPNAGSQVKPVDGRSGTFNVAATDKTGTDLRAKGRLRYVGEHYLQFAETGEFFLKGGVDSPENFLAYDDFDNTPNNGGRRKSWSPHVQDWRSGNPTWKDGKGKGIIGAVNYLASQQLNVFSFLTMNINGDDKNVYPYVSSDEYTRFDCSKLDQWEMVFEHATKLGMYLHFKTQERENCNLLDGGRVGIQRKLYYRELIARFAHHLALNWNIGEENIQTTQQRKEMAQYFQEHDPYNHHIVIHTNVKEQDEVYTPLLGNHSAYTGASIQTDWNNVYRETKLWVQESAKSDKKWVVANDEQNSVGVSCDADYQGNRGNVADNQDDMRKEALWGNLMAGGAGVEYYFGGSTGETDLAAEDFRSRAKMYRYTRHALTFFRSYVPLKQVRVMNNVNSGWVLGQEGELYVVYLKDGGSADITINTGAAYTVQWYDPRNGGNLQNGSVRSFLGDGSTSIGYPPNNSREDWVALIRKASDRSNRLTQSGLSRNETNDLQVVLLGNPIKNDAVEVAVHGAGDGPLRLQLVGVRGEVVADKQISKADPLEKQRISVSGQAAGLFLLRVSTPRQSQTLKIMKDE</sequence>
<dbReference type="Pfam" id="PF12904">
    <property type="entry name" value="Collagen_bind_2"/>
    <property type="match status" value="1"/>
</dbReference>
<accession>A0A327WIJ7</accession>
<feature type="domain" description="Putative collagen-binding" evidence="2">
    <location>
        <begin position="823"/>
        <end position="888"/>
    </location>
</feature>
<feature type="signal peptide" evidence="1">
    <location>
        <begin position="1"/>
        <end position="21"/>
    </location>
</feature>
<comment type="caution">
    <text evidence="4">The sequence shown here is derived from an EMBL/GenBank/DDBJ whole genome shotgun (WGS) entry which is preliminary data.</text>
</comment>